<name>A0A9P6F8J0_9FUNG</name>
<dbReference type="PANTHER" id="PTHR43003">
    <property type="entry name" value="DNA-3-METHYLADENINE GLYCOSYLASE"/>
    <property type="match status" value="1"/>
</dbReference>
<evidence type="ECO:0000259" key="4">
    <source>
        <dbReference type="SMART" id="SM00478"/>
    </source>
</evidence>
<dbReference type="Proteomes" id="UP000723463">
    <property type="component" value="Unassembled WGS sequence"/>
</dbReference>
<dbReference type="AlphaFoldDB" id="A0A9P6F8J0"/>
<reference evidence="5" key="1">
    <citation type="journal article" date="2020" name="Fungal Divers.">
        <title>Resolving the Mortierellaceae phylogeny through synthesis of multi-gene phylogenetics and phylogenomics.</title>
        <authorList>
            <person name="Vandepol N."/>
            <person name="Liber J."/>
            <person name="Desiro A."/>
            <person name="Na H."/>
            <person name="Kennedy M."/>
            <person name="Barry K."/>
            <person name="Grigoriev I.V."/>
            <person name="Miller A.N."/>
            <person name="O'Donnell K."/>
            <person name="Stajich J.E."/>
            <person name="Bonito G."/>
        </authorList>
    </citation>
    <scope>NUCLEOTIDE SEQUENCE</scope>
    <source>
        <strain evidence="5">NRRL 2591</strain>
    </source>
</reference>
<dbReference type="GO" id="GO:0006285">
    <property type="term" value="P:base-excision repair, AP site formation"/>
    <property type="evidence" value="ECO:0007669"/>
    <property type="project" value="TreeGrafter"/>
</dbReference>
<dbReference type="SMART" id="SM00478">
    <property type="entry name" value="ENDO3c"/>
    <property type="match status" value="1"/>
</dbReference>
<dbReference type="CDD" id="cd00056">
    <property type="entry name" value="ENDO3c"/>
    <property type="match status" value="1"/>
</dbReference>
<evidence type="ECO:0000313" key="5">
    <source>
        <dbReference type="EMBL" id="KAF9544371.1"/>
    </source>
</evidence>
<dbReference type="InterPro" id="IPR011257">
    <property type="entry name" value="DNA_glycosylase"/>
</dbReference>
<dbReference type="SUPFAM" id="SSF48150">
    <property type="entry name" value="DNA-glycosylase"/>
    <property type="match status" value="1"/>
</dbReference>
<accession>A0A9P6F8J0</accession>
<dbReference type="InterPro" id="IPR051912">
    <property type="entry name" value="Alkylbase_DNA_Glycosylase/TA"/>
</dbReference>
<dbReference type="InterPro" id="IPR003265">
    <property type="entry name" value="HhH-GPD_domain"/>
</dbReference>
<evidence type="ECO:0000256" key="1">
    <source>
        <dbReference type="ARBA" id="ARBA00010817"/>
    </source>
</evidence>
<comment type="caution">
    <text evidence="5">The sequence shown here is derived from an EMBL/GenBank/DDBJ whole genome shotgun (WGS) entry which is preliminary data.</text>
</comment>
<proteinExistence type="inferred from homology"/>
<evidence type="ECO:0000256" key="2">
    <source>
        <dbReference type="ARBA" id="ARBA00022763"/>
    </source>
</evidence>
<protein>
    <submittedName>
        <fullName evidence="5">3-methyladenine DNA glycosylase</fullName>
    </submittedName>
</protein>
<dbReference type="Pfam" id="PF00730">
    <property type="entry name" value="HhH-GPD"/>
    <property type="match status" value="1"/>
</dbReference>
<dbReference type="GO" id="GO:0032993">
    <property type="term" value="C:protein-DNA complex"/>
    <property type="evidence" value="ECO:0007669"/>
    <property type="project" value="TreeGrafter"/>
</dbReference>
<evidence type="ECO:0000313" key="6">
    <source>
        <dbReference type="Proteomes" id="UP000723463"/>
    </source>
</evidence>
<dbReference type="PANTHER" id="PTHR43003:SF5">
    <property type="entry name" value="DNA-3-METHYLADENINE GLYCOSYLASE"/>
    <property type="match status" value="1"/>
</dbReference>
<organism evidence="5 6">
    <name type="scientific">Mortierella hygrophila</name>
    <dbReference type="NCBI Taxonomy" id="979708"/>
    <lineage>
        <taxon>Eukaryota</taxon>
        <taxon>Fungi</taxon>
        <taxon>Fungi incertae sedis</taxon>
        <taxon>Mucoromycota</taxon>
        <taxon>Mortierellomycotina</taxon>
        <taxon>Mortierellomycetes</taxon>
        <taxon>Mortierellales</taxon>
        <taxon>Mortierellaceae</taxon>
        <taxon>Mortierella</taxon>
    </lineage>
</organism>
<dbReference type="GO" id="GO:0008725">
    <property type="term" value="F:DNA-3-methyladenine glycosylase activity"/>
    <property type="evidence" value="ECO:0007669"/>
    <property type="project" value="TreeGrafter"/>
</dbReference>
<keyword evidence="6" id="KW-1185">Reference proteome</keyword>
<dbReference type="FunFam" id="1.10.340.30:FF:000004">
    <property type="entry name" value="DNA-3-methyladenine glycosylase II"/>
    <property type="match status" value="1"/>
</dbReference>
<dbReference type="GO" id="GO:0006307">
    <property type="term" value="P:DNA alkylation repair"/>
    <property type="evidence" value="ECO:0007669"/>
    <property type="project" value="TreeGrafter"/>
</dbReference>
<keyword evidence="3" id="KW-0234">DNA repair</keyword>
<dbReference type="Gene3D" id="1.10.1670.40">
    <property type="match status" value="1"/>
</dbReference>
<dbReference type="Gene3D" id="1.10.340.30">
    <property type="entry name" value="Hypothetical protein, domain 2"/>
    <property type="match status" value="1"/>
</dbReference>
<keyword evidence="2" id="KW-0227">DNA damage</keyword>
<gene>
    <name evidence="5" type="primary">MAG1</name>
    <name evidence="5" type="ORF">EC957_012172</name>
</gene>
<dbReference type="GO" id="GO:0005634">
    <property type="term" value="C:nucleus"/>
    <property type="evidence" value="ECO:0007669"/>
    <property type="project" value="TreeGrafter"/>
</dbReference>
<dbReference type="GO" id="GO:0032131">
    <property type="term" value="F:alkylated DNA binding"/>
    <property type="evidence" value="ECO:0007669"/>
    <property type="project" value="TreeGrafter"/>
</dbReference>
<feature type="domain" description="HhH-GPD" evidence="4">
    <location>
        <begin position="177"/>
        <end position="340"/>
    </location>
</feature>
<sequence length="388" mass="43460">MQTRRKTLALAVSTATIPKPTLTSVFKHTKSRATRSVVAKAAVVETIQTKVAKAETSIVVVKNDTRGRTQTTTAKARSRRLTARSSPDIEMTVNCMAAASIETSKVKVTKVKETKPKAPEENPWAKRPLLVPEYAREALEYLCKVDPALAPLIAKYPYTIYTDHDTNYFRVLSRTIVGQQVHWKAARSIIFKFVSHYIPDVTLDSLDSGDKRFPTPEQLLATSMDQLRSCGLSERKASYIQDLARHFVEGKITFASDKATLQALTDDELAAQLLCVRGIGPWTVDMFMMNTLERLDVLPTLDLGIRKGMEKHFRKDYRNGVWGTIVESLEDGKAKKGGAKGKGSAKKGEMSCADMERMAEIWRPYRSIASWYMWRNADESHTITAPII</sequence>
<dbReference type="GO" id="GO:0043916">
    <property type="term" value="F:DNA-7-methylguanine glycosylase activity"/>
    <property type="evidence" value="ECO:0007669"/>
    <property type="project" value="TreeGrafter"/>
</dbReference>
<dbReference type="EMBL" id="JAAAXW010000092">
    <property type="protein sequence ID" value="KAF9544371.1"/>
    <property type="molecule type" value="Genomic_DNA"/>
</dbReference>
<comment type="similarity">
    <text evidence="1">Belongs to the alkylbase DNA glycosidase AlkA family.</text>
</comment>
<evidence type="ECO:0000256" key="3">
    <source>
        <dbReference type="ARBA" id="ARBA00023204"/>
    </source>
</evidence>